<name>A0A4V2RQN0_9BACT</name>
<dbReference type="InterPro" id="IPR036991">
    <property type="entry name" value="Fe_hydrogenase_ssu_sf"/>
</dbReference>
<feature type="domain" description="4Fe-4S ferredoxin-type" evidence="15">
    <location>
        <begin position="145"/>
        <end position="175"/>
    </location>
</feature>
<keyword evidence="6" id="KW-0479">Metal-binding</keyword>
<evidence type="ECO:0000256" key="8">
    <source>
        <dbReference type="ARBA" id="ARBA00022967"/>
    </source>
</evidence>
<evidence type="ECO:0000256" key="6">
    <source>
        <dbReference type="ARBA" id="ARBA00022723"/>
    </source>
</evidence>
<dbReference type="PROSITE" id="PS51839">
    <property type="entry name" value="4FE4S_HC3"/>
    <property type="match status" value="1"/>
</dbReference>
<evidence type="ECO:0000259" key="16">
    <source>
        <dbReference type="PROSITE" id="PS51839"/>
    </source>
</evidence>
<protein>
    <submittedName>
        <fullName evidence="17">[NiFe] hydrogenase diaphorase moiety small subunit/NADP-reducing hydrogenase subunit HndD</fullName>
    </submittedName>
</protein>
<dbReference type="GO" id="GO:0005506">
    <property type="term" value="F:iron ion binding"/>
    <property type="evidence" value="ECO:0007669"/>
    <property type="project" value="InterPro"/>
</dbReference>
<dbReference type="Gene3D" id="3.40.50.1780">
    <property type="match status" value="1"/>
</dbReference>
<dbReference type="Pfam" id="PF10588">
    <property type="entry name" value="NADH-G_4Fe-4S_3"/>
    <property type="match status" value="1"/>
</dbReference>
<keyword evidence="9" id="KW-0408">Iron</keyword>
<dbReference type="InterPro" id="IPR003149">
    <property type="entry name" value="Fe_hydrogenase_ssu"/>
</dbReference>
<keyword evidence="12" id="KW-0472">Membrane</keyword>
<dbReference type="Gene3D" id="3.10.20.740">
    <property type="match status" value="1"/>
</dbReference>
<dbReference type="NCBIfam" id="NF040763">
    <property type="entry name" value="FeFe_hydrog_A6"/>
    <property type="match status" value="1"/>
</dbReference>
<evidence type="ECO:0000256" key="3">
    <source>
        <dbReference type="ARBA" id="ARBA00005404"/>
    </source>
</evidence>
<proteinExistence type="inferred from homology"/>
<comment type="cofactor">
    <cofactor evidence="13">
        <name>[2Fe-2S] cluster</name>
        <dbReference type="ChEBI" id="CHEBI:190135"/>
    </cofactor>
</comment>
<dbReference type="InterPro" id="IPR054351">
    <property type="entry name" value="NADH_UbQ_OxRdtase_ferredoxin"/>
</dbReference>
<dbReference type="Gene3D" id="3.40.950.10">
    <property type="entry name" value="Fe-only Hydrogenase (Larger Subunit), Chain L, domain 3"/>
    <property type="match status" value="1"/>
</dbReference>
<dbReference type="InterPro" id="IPR017900">
    <property type="entry name" value="4Fe4S_Fe_S_CS"/>
</dbReference>
<keyword evidence="18" id="KW-1185">Reference proteome</keyword>
<dbReference type="InterPro" id="IPR050340">
    <property type="entry name" value="Cytosolic_Fe-S_CAF"/>
</dbReference>
<dbReference type="InterPro" id="IPR009016">
    <property type="entry name" value="Fe_hydrogenase"/>
</dbReference>
<evidence type="ECO:0000313" key="17">
    <source>
        <dbReference type="EMBL" id="TCN72190.1"/>
    </source>
</evidence>
<dbReference type="PROSITE" id="PS51379">
    <property type="entry name" value="4FE4S_FER_2"/>
    <property type="match status" value="2"/>
</dbReference>
<evidence type="ECO:0000259" key="14">
    <source>
        <dbReference type="PROSITE" id="PS51085"/>
    </source>
</evidence>
<dbReference type="Proteomes" id="UP000294830">
    <property type="component" value="Unassembled WGS sequence"/>
</dbReference>
<evidence type="ECO:0000259" key="15">
    <source>
        <dbReference type="PROSITE" id="PS51379"/>
    </source>
</evidence>
<dbReference type="Pfam" id="PF13510">
    <property type="entry name" value="Fer2_4"/>
    <property type="match status" value="1"/>
</dbReference>
<dbReference type="Pfam" id="PF02256">
    <property type="entry name" value="Fe_hyd_SSU"/>
    <property type="match status" value="1"/>
</dbReference>
<evidence type="ECO:0000256" key="1">
    <source>
        <dbReference type="ARBA" id="ARBA00001966"/>
    </source>
</evidence>
<dbReference type="InterPro" id="IPR049830">
    <property type="entry name" value="HndD"/>
</dbReference>
<dbReference type="SMART" id="SM00902">
    <property type="entry name" value="Fe_hyd_SSU"/>
    <property type="match status" value="1"/>
</dbReference>
<dbReference type="PROSITE" id="PS51085">
    <property type="entry name" value="2FE2S_FER_2"/>
    <property type="match status" value="1"/>
</dbReference>
<keyword evidence="4" id="KW-0004">4Fe-4S</keyword>
<dbReference type="InterPro" id="IPR013352">
    <property type="entry name" value="Fe_hydrogenase_subset"/>
</dbReference>
<evidence type="ECO:0000256" key="2">
    <source>
        <dbReference type="ARBA" id="ARBA00004370"/>
    </source>
</evidence>
<dbReference type="GO" id="GO:0051537">
    <property type="term" value="F:2 iron, 2 sulfur cluster binding"/>
    <property type="evidence" value="ECO:0007669"/>
    <property type="project" value="UniProtKB-KW"/>
</dbReference>
<keyword evidence="8" id="KW-1278">Translocase</keyword>
<accession>A0A4V2RQN0</accession>
<dbReference type="GO" id="GO:0051539">
    <property type="term" value="F:4 iron, 4 sulfur cluster binding"/>
    <property type="evidence" value="ECO:0007669"/>
    <property type="project" value="UniProtKB-KW"/>
</dbReference>
<dbReference type="FunFam" id="3.30.70.20:FF:000035">
    <property type="entry name" value="Iron hydrogenase 1"/>
    <property type="match status" value="1"/>
</dbReference>
<reference evidence="17 18" key="1">
    <citation type="submission" date="2019-03" db="EMBL/GenBank/DDBJ databases">
        <title>Genomic Encyclopedia of Archaeal and Bacterial Type Strains, Phase II (KMG-II): from individual species to whole genera.</title>
        <authorList>
            <person name="Goeker M."/>
        </authorList>
    </citation>
    <scope>NUCLEOTIDE SEQUENCE [LARGE SCALE GENOMIC DNA]</scope>
    <source>
        <strain evidence="17 18">RL-C</strain>
    </source>
</reference>
<dbReference type="InterPro" id="IPR036010">
    <property type="entry name" value="2Fe-2S_ferredoxin-like_sf"/>
</dbReference>
<keyword evidence="5" id="KW-0001">2Fe-2S</keyword>
<feature type="domain" description="4Fe-4S His(Cys)3-ligated-type" evidence="16">
    <location>
        <begin position="84"/>
        <end position="123"/>
    </location>
</feature>
<keyword evidence="11" id="KW-0520">NAD</keyword>
<sequence>MNMNEFKVNLKINNIPISVREGTTILEAAKMLNFNIPTLCHHPDLSIAGNCRVCVVEVKGSKLLAASCATPVAEGMEVLTNSEKVRTARKHVIELLLSEHNSDCTRCFKNGSCELQELAAEYRIGEYTFMNLLKFKNFRVDRSSPSIMKDDTKCIRCQRCVRTCDELQGIGALTVAYKGDKQQISTFMGKPISEVVCTNCGQCVNRCPTAALVEQTYIEEVWKAINNPEKFVVVQTAPAIRAALGEELGFPPGMRVTGKLVSALKLVGFDSVLDTDFTADLTIVEETAELLGRLKRALVDNETVALPMMTSCSPGWIKFQEHLFPDMLDNLSTCKSPQQMFGALSKTYYARKKGIDPSNMVSVSIMPCTAKKFEAKRPEMRDSGYQDVDYVLTTRELAMMIRQTGIDFMKLSDEHYDSLMGASTGAAVIFGATGGVMEAALRTAWEIVTGTEVPFEKLNITPVRGFGGIKSASLTLTNVKPEYSFLEGVELKVAVAHGLANAKKLVEGIRRGDLQFHFVEVMACPGGCIGGGGQPIPTSSEIRSKRVAAIYAEDMGLAIRKSHDNPEVKLLYKLFLGEPNSHKAHDLLHTHYKPRKGY</sequence>
<evidence type="ECO:0000256" key="12">
    <source>
        <dbReference type="ARBA" id="ARBA00023136"/>
    </source>
</evidence>
<dbReference type="AlphaFoldDB" id="A0A4V2RQN0"/>
<evidence type="ECO:0000256" key="5">
    <source>
        <dbReference type="ARBA" id="ARBA00022714"/>
    </source>
</evidence>
<evidence type="ECO:0000256" key="4">
    <source>
        <dbReference type="ARBA" id="ARBA00022485"/>
    </source>
</evidence>
<dbReference type="SUPFAM" id="SSF53920">
    <property type="entry name" value="Fe-only hydrogenase"/>
    <property type="match status" value="1"/>
</dbReference>
<comment type="similarity">
    <text evidence="3">Belongs to the complex I 75 kDa subunit family.</text>
</comment>
<dbReference type="PROSITE" id="PS00198">
    <property type="entry name" value="4FE4S_FER_1"/>
    <property type="match status" value="1"/>
</dbReference>
<dbReference type="PANTHER" id="PTHR11615">
    <property type="entry name" value="NITRATE, FORMATE, IRON DEHYDROGENASE"/>
    <property type="match status" value="1"/>
</dbReference>
<evidence type="ECO:0000256" key="10">
    <source>
        <dbReference type="ARBA" id="ARBA00023014"/>
    </source>
</evidence>
<dbReference type="Gene3D" id="3.30.70.20">
    <property type="match status" value="1"/>
</dbReference>
<dbReference type="SUPFAM" id="SSF54862">
    <property type="entry name" value="4Fe-4S ferredoxins"/>
    <property type="match status" value="1"/>
</dbReference>
<comment type="subcellular location">
    <subcellularLocation>
        <location evidence="2">Membrane</location>
    </subcellularLocation>
</comment>
<comment type="caution">
    <text evidence="17">The sequence shown here is derived from an EMBL/GenBank/DDBJ whole genome shotgun (WGS) entry which is preliminary data.</text>
</comment>
<dbReference type="CDD" id="cd00207">
    <property type="entry name" value="fer2"/>
    <property type="match status" value="1"/>
</dbReference>
<dbReference type="InterPro" id="IPR017896">
    <property type="entry name" value="4Fe4S_Fe-S-bd"/>
</dbReference>
<evidence type="ECO:0000256" key="7">
    <source>
        <dbReference type="ARBA" id="ARBA00022737"/>
    </source>
</evidence>
<evidence type="ECO:0000256" key="13">
    <source>
        <dbReference type="ARBA" id="ARBA00034078"/>
    </source>
</evidence>
<dbReference type="NCBIfam" id="TIGR02512">
    <property type="entry name" value="FeFe_hydrog_A"/>
    <property type="match status" value="1"/>
</dbReference>
<dbReference type="SMART" id="SM00929">
    <property type="entry name" value="NADH-G_4Fe-4S_3"/>
    <property type="match status" value="1"/>
</dbReference>
<dbReference type="GO" id="GO:0008901">
    <property type="term" value="F:ferredoxin hydrogenase activity"/>
    <property type="evidence" value="ECO:0007669"/>
    <property type="project" value="InterPro"/>
</dbReference>
<dbReference type="Pfam" id="PF02906">
    <property type="entry name" value="Fe_hyd_lg_C"/>
    <property type="match status" value="1"/>
</dbReference>
<dbReference type="InterPro" id="IPR004108">
    <property type="entry name" value="Fe_hydrogenase_lsu_C"/>
</dbReference>
<dbReference type="InterPro" id="IPR019574">
    <property type="entry name" value="NADH_UbQ_OxRdtase_Gsu_4Fe4S-bd"/>
</dbReference>
<feature type="domain" description="2Fe-2S ferredoxin-type" evidence="14">
    <location>
        <begin position="6"/>
        <end position="84"/>
    </location>
</feature>
<evidence type="ECO:0000256" key="9">
    <source>
        <dbReference type="ARBA" id="ARBA00023004"/>
    </source>
</evidence>
<dbReference type="FunFam" id="3.10.20.740:FF:000004">
    <property type="entry name" value="NADH-quinone oxidoreductase"/>
    <property type="match status" value="1"/>
</dbReference>
<evidence type="ECO:0000256" key="11">
    <source>
        <dbReference type="ARBA" id="ARBA00023027"/>
    </source>
</evidence>
<organism evidence="17 18">
    <name type="scientific">Acetobacteroides hydrogenigenes</name>
    <dbReference type="NCBI Taxonomy" id="979970"/>
    <lineage>
        <taxon>Bacteria</taxon>
        <taxon>Pseudomonadati</taxon>
        <taxon>Bacteroidota</taxon>
        <taxon>Bacteroidia</taxon>
        <taxon>Bacteroidales</taxon>
        <taxon>Rikenellaceae</taxon>
        <taxon>Acetobacteroides</taxon>
    </lineage>
</organism>
<dbReference type="Gene3D" id="4.10.260.20">
    <property type="entry name" value="Iron hydrogenase, small subunit"/>
    <property type="match status" value="1"/>
</dbReference>
<keyword evidence="7" id="KW-0677">Repeat</keyword>
<dbReference type="Pfam" id="PF22117">
    <property type="entry name" value="Fer4_Nqo3"/>
    <property type="match status" value="1"/>
</dbReference>
<dbReference type="GO" id="GO:0016020">
    <property type="term" value="C:membrane"/>
    <property type="evidence" value="ECO:0007669"/>
    <property type="project" value="UniProtKB-SubCell"/>
</dbReference>
<dbReference type="SUPFAM" id="SSF54292">
    <property type="entry name" value="2Fe-2S ferredoxin-like"/>
    <property type="match status" value="1"/>
</dbReference>
<comment type="cofactor">
    <cofactor evidence="1">
        <name>[4Fe-4S] cluster</name>
        <dbReference type="ChEBI" id="CHEBI:49883"/>
    </cofactor>
</comment>
<keyword evidence="10" id="KW-0411">Iron-sulfur</keyword>
<dbReference type="EMBL" id="SLWB01000002">
    <property type="protein sequence ID" value="TCN72190.1"/>
    <property type="molecule type" value="Genomic_DNA"/>
</dbReference>
<dbReference type="InterPro" id="IPR001041">
    <property type="entry name" value="2Fe-2S_ferredoxin-type"/>
</dbReference>
<evidence type="ECO:0000313" key="18">
    <source>
        <dbReference type="Proteomes" id="UP000294830"/>
    </source>
</evidence>
<feature type="domain" description="4Fe-4S ferredoxin-type" evidence="15">
    <location>
        <begin position="188"/>
        <end position="217"/>
    </location>
</feature>
<gene>
    <name evidence="17" type="ORF">CLV25_102153</name>
</gene>